<accession>A0ABT7FDN4</accession>
<dbReference type="RefSeq" id="WP_284485104.1">
    <property type="nucleotide sequence ID" value="NZ_JASNJE010000007.1"/>
</dbReference>
<protein>
    <submittedName>
        <fullName evidence="1">Uncharacterized protein</fullName>
    </submittedName>
</protein>
<gene>
    <name evidence="1" type="ORF">QO034_08625</name>
</gene>
<sequence>MSEQKLAQLNIAQIQRRVQREFLSARIMDNNLRGYWCEAMLAEALGDQCAICSFGWAPWDLQIGKSEDTFPSRIRIQVKNSAARQTWHSESDAPSDCLFNLTYRKRPHYFERDNPGIPCETFGFMCDLFALCHHSEIDELLSNLVFGWSSRGGLILC</sequence>
<evidence type="ECO:0000313" key="2">
    <source>
        <dbReference type="Proteomes" id="UP001227126"/>
    </source>
</evidence>
<dbReference type="Proteomes" id="UP001227126">
    <property type="component" value="Unassembled WGS sequence"/>
</dbReference>
<dbReference type="EMBL" id="JASNJE010000007">
    <property type="protein sequence ID" value="MDK3073170.1"/>
    <property type="molecule type" value="Genomic_DNA"/>
</dbReference>
<name>A0ABT7FDN4_9RHOB</name>
<evidence type="ECO:0000313" key="1">
    <source>
        <dbReference type="EMBL" id="MDK3073170.1"/>
    </source>
</evidence>
<reference evidence="1 2" key="1">
    <citation type="submission" date="2023-05" db="EMBL/GenBank/DDBJ databases">
        <title>Sedimentitalea sp. nov. JM2-8.</title>
        <authorList>
            <person name="Huang J."/>
        </authorList>
    </citation>
    <scope>NUCLEOTIDE SEQUENCE [LARGE SCALE GENOMIC DNA]</scope>
    <source>
        <strain evidence="1 2">JM2-8</strain>
    </source>
</reference>
<proteinExistence type="predicted"/>
<comment type="caution">
    <text evidence="1">The sequence shown here is derived from an EMBL/GenBank/DDBJ whole genome shotgun (WGS) entry which is preliminary data.</text>
</comment>
<keyword evidence="2" id="KW-1185">Reference proteome</keyword>
<organism evidence="1 2">
    <name type="scientific">Sedimentitalea xiamensis</name>
    <dbReference type="NCBI Taxonomy" id="3050037"/>
    <lineage>
        <taxon>Bacteria</taxon>
        <taxon>Pseudomonadati</taxon>
        <taxon>Pseudomonadota</taxon>
        <taxon>Alphaproteobacteria</taxon>
        <taxon>Rhodobacterales</taxon>
        <taxon>Paracoccaceae</taxon>
        <taxon>Sedimentitalea</taxon>
    </lineage>
</organism>